<accession>A0AAQ3KCU9</accession>
<dbReference type="GO" id="GO:0016756">
    <property type="term" value="F:glutathione gamma-glutamylcysteinyltransferase activity"/>
    <property type="evidence" value="ECO:0007669"/>
    <property type="project" value="InterPro"/>
</dbReference>
<gene>
    <name evidence="2" type="ORF">Cni_G13843</name>
</gene>
<dbReference type="EMBL" id="CP136893">
    <property type="protein sequence ID" value="WOL05120.1"/>
    <property type="molecule type" value="Genomic_DNA"/>
</dbReference>
<dbReference type="GO" id="GO:0046938">
    <property type="term" value="P:phytochelatin biosynthetic process"/>
    <property type="evidence" value="ECO:0007669"/>
    <property type="project" value="InterPro"/>
</dbReference>
<feature type="domain" description="Phytochelatin synthase C-terminal" evidence="1">
    <location>
        <begin position="5"/>
        <end position="77"/>
    </location>
</feature>
<dbReference type="Proteomes" id="UP001327560">
    <property type="component" value="Chromosome 4"/>
</dbReference>
<dbReference type="AlphaFoldDB" id="A0AAQ3KCU9"/>
<dbReference type="PANTHER" id="PTHR33447">
    <property type="entry name" value="GLUTATHIONE GAMMA-GLUTAMYLCYSTEINYLTRANSFERASE"/>
    <property type="match status" value="1"/>
</dbReference>
<dbReference type="PANTHER" id="PTHR33447:SF2">
    <property type="entry name" value="GLUTATHIONE GAMMA-GLUTAMYLCYSTEINYLTRANSFERASE"/>
    <property type="match status" value="1"/>
</dbReference>
<protein>
    <submittedName>
        <fullName evidence="2">Glutathione gamma-glutamylcysteinyltransferase 1</fullName>
    </submittedName>
</protein>
<dbReference type="GO" id="GO:0046872">
    <property type="term" value="F:metal ion binding"/>
    <property type="evidence" value="ECO:0007669"/>
    <property type="project" value="InterPro"/>
</dbReference>
<evidence type="ECO:0000313" key="3">
    <source>
        <dbReference type="Proteomes" id="UP001327560"/>
    </source>
</evidence>
<sequence length="91" mass="10212">MEVIDKGWLSIAKYLIDDVPMLLKSEDPKSVSQVLSLILKCLPASAGDFIKWVAEVRRQEEGGSTLTEEEKERLALKVFASFAPTFSYFVT</sequence>
<proteinExistence type="predicted"/>
<dbReference type="GO" id="GO:0010273">
    <property type="term" value="P:detoxification of copper ion"/>
    <property type="evidence" value="ECO:0007669"/>
    <property type="project" value="TreeGrafter"/>
</dbReference>
<dbReference type="GO" id="GO:0098849">
    <property type="term" value="P:cellular detoxification of cadmium ion"/>
    <property type="evidence" value="ECO:0007669"/>
    <property type="project" value="TreeGrafter"/>
</dbReference>
<reference evidence="2 3" key="1">
    <citation type="submission" date="2023-10" db="EMBL/GenBank/DDBJ databases">
        <title>Chromosome-scale genome assembly provides insights into flower coloration mechanisms of Canna indica.</title>
        <authorList>
            <person name="Li C."/>
        </authorList>
    </citation>
    <scope>NUCLEOTIDE SEQUENCE [LARGE SCALE GENOMIC DNA]</scope>
    <source>
        <tissue evidence="2">Flower</tissue>
    </source>
</reference>
<evidence type="ECO:0000313" key="2">
    <source>
        <dbReference type="EMBL" id="WOL05120.1"/>
    </source>
</evidence>
<dbReference type="InterPro" id="IPR015407">
    <property type="entry name" value="Phytochelatin_synthase_C"/>
</dbReference>
<dbReference type="InterPro" id="IPR040409">
    <property type="entry name" value="PCS-like"/>
</dbReference>
<organism evidence="2 3">
    <name type="scientific">Canna indica</name>
    <name type="common">Indian-shot</name>
    <dbReference type="NCBI Taxonomy" id="4628"/>
    <lineage>
        <taxon>Eukaryota</taxon>
        <taxon>Viridiplantae</taxon>
        <taxon>Streptophyta</taxon>
        <taxon>Embryophyta</taxon>
        <taxon>Tracheophyta</taxon>
        <taxon>Spermatophyta</taxon>
        <taxon>Magnoliopsida</taxon>
        <taxon>Liliopsida</taxon>
        <taxon>Zingiberales</taxon>
        <taxon>Cannaceae</taxon>
        <taxon>Canna</taxon>
    </lineage>
</organism>
<evidence type="ECO:0000259" key="1">
    <source>
        <dbReference type="Pfam" id="PF09328"/>
    </source>
</evidence>
<keyword evidence="3" id="KW-1185">Reference proteome</keyword>
<name>A0AAQ3KCU9_9LILI</name>
<dbReference type="Pfam" id="PF09328">
    <property type="entry name" value="Phytochelatin_C"/>
    <property type="match status" value="1"/>
</dbReference>